<evidence type="ECO:0000256" key="5">
    <source>
        <dbReference type="ARBA" id="ARBA00023136"/>
    </source>
</evidence>
<keyword evidence="5" id="KW-0472">Membrane</keyword>
<dbReference type="PANTHER" id="PTHR12815">
    <property type="entry name" value="SORTING AND ASSEMBLY MACHINERY SAMM50 PROTEIN FAMILY MEMBER"/>
    <property type="match status" value="1"/>
</dbReference>
<accession>A0A4V1IVS9</accession>
<feature type="domain" description="Bacterial surface antigen (D15)" evidence="6">
    <location>
        <begin position="142"/>
        <end position="459"/>
    </location>
</feature>
<evidence type="ECO:0000259" key="6">
    <source>
        <dbReference type="Pfam" id="PF01103"/>
    </source>
</evidence>
<keyword evidence="8" id="KW-1185">Reference proteome</keyword>
<sequence length="460" mass="50472">MDSAAPHATAASATPKNDQGHQSVFSVIYNARDQPVDVNAVLIHGVNHTRRSFLKYLATPIMEAETLGEMIEGTREAAARMARFEIYTSVAAGLDMARGPLAREGSVDAQLYVKERGRITIKTGTEIGDVEGSLNGSFIYRNVFGGAERFEASASFGTRTSASFQTSLSAPIAADPDRIISINGYQTLRDNALYRSHDEMSRGVALRYDTYTSLGQHQLYYDLVWREVRRLGSKASLSVRQDAGHTLKSSIGHALVHDRRELAEVPTSGYVMRLQNELAGFGGDIKFVKSEVEGQRLRRLGRGFSTSLTVRGGLILPLREEERIRVNDRFLLGGPVSLRGFALHGVGPRDKRDAIGGDIYASIGASLFTPLPKVDSERLKGHLFVNAGSLRVVPHEGLRSAKGRDMLRSMYRHASVSAGFGLVYWHSMARFELNFCVPIAASTGDRLHTGLQFGFGLHFL</sequence>
<dbReference type="Proteomes" id="UP000271241">
    <property type="component" value="Unassembled WGS sequence"/>
</dbReference>
<gene>
    <name evidence="7" type="ORF">THASP1DRAFT_33040</name>
</gene>
<name>A0A4V1IVS9_9FUNG</name>
<organism evidence="7 8">
    <name type="scientific">Thamnocephalis sphaerospora</name>
    <dbReference type="NCBI Taxonomy" id="78915"/>
    <lineage>
        <taxon>Eukaryota</taxon>
        <taxon>Fungi</taxon>
        <taxon>Fungi incertae sedis</taxon>
        <taxon>Zoopagomycota</taxon>
        <taxon>Zoopagomycotina</taxon>
        <taxon>Zoopagomycetes</taxon>
        <taxon>Zoopagales</taxon>
        <taxon>Sigmoideomycetaceae</taxon>
        <taxon>Thamnocephalis</taxon>
    </lineage>
</organism>
<evidence type="ECO:0000256" key="4">
    <source>
        <dbReference type="ARBA" id="ARBA00022692"/>
    </source>
</evidence>
<dbReference type="OrthoDB" id="1724197at2759"/>
<dbReference type="Gene3D" id="2.40.160.50">
    <property type="entry name" value="membrane protein fhac: a member of the omp85/tpsb transporter family"/>
    <property type="match status" value="1"/>
</dbReference>
<evidence type="ECO:0000256" key="1">
    <source>
        <dbReference type="ARBA" id="ARBA00004374"/>
    </source>
</evidence>
<comment type="subcellular location">
    <subcellularLocation>
        <location evidence="1">Mitochondrion outer membrane</location>
        <topology evidence="1">Multi-pass membrane protein</topology>
    </subcellularLocation>
</comment>
<protein>
    <submittedName>
        <fullName evidence="7">Surface antigen-domain-containing protein</fullName>
    </submittedName>
</protein>
<dbReference type="GO" id="GO:0005741">
    <property type="term" value="C:mitochondrial outer membrane"/>
    <property type="evidence" value="ECO:0007669"/>
    <property type="project" value="UniProtKB-SubCell"/>
</dbReference>
<dbReference type="InterPro" id="IPR000184">
    <property type="entry name" value="Bac_surfAg_D15"/>
</dbReference>
<dbReference type="InterPro" id="IPR039910">
    <property type="entry name" value="D15-like"/>
</dbReference>
<dbReference type="Pfam" id="PF01103">
    <property type="entry name" value="Omp85"/>
    <property type="match status" value="1"/>
</dbReference>
<keyword evidence="3" id="KW-1134">Transmembrane beta strand</keyword>
<dbReference type="GO" id="GO:0045040">
    <property type="term" value="P:protein insertion into mitochondrial outer membrane"/>
    <property type="evidence" value="ECO:0007669"/>
    <property type="project" value="TreeGrafter"/>
</dbReference>
<dbReference type="STRING" id="78915.A0A4V1IVS9"/>
<evidence type="ECO:0000256" key="3">
    <source>
        <dbReference type="ARBA" id="ARBA00022452"/>
    </source>
</evidence>
<keyword evidence="4" id="KW-0812">Transmembrane</keyword>
<evidence type="ECO:0000256" key="2">
    <source>
        <dbReference type="ARBA" id="ARBA00010913"/>
    </source>
</evidence>
<reference evidence="8" key="1">
    <citation type="journal article" date="2018" name="Nat. Microbiol.">
        <title>Leveraging single-cell genomics to expand the fungal tree of life.</title>
        <authorList>
            <person name="Ahrendt S.R."/>
            <person name="Quandt C.A."/>
            <person name="Ciobanu D."/>
            <person name="Clum A."/>
            <person name="Salamov A."/>
            <person name="Andreopoulos B."/>
            <person name="Cheng J.F."/>
            <person name="Woyke T."/>
            <person name="Pelin A."/>
            <person name="Henrissat B."/>
            <person name="Reynolds N.K."/>
            <person name="Benny G.L."/>
            <person name="Smith M.E."/>
            <person name="James T.Y."/>
            <person name="Grigoriev I.V."/>
        </authorList>
    </citation>
    <scope>NUCLEOTIDE SEQUENCE [LARGE SCALE GENOMIC DNA]</scope>
    <source>
        <strain evidence="8">RSA 1356</strain>
    </source>
</reference>
<dbReference type="AlphaFoldDB" id="A0A4V1IVS9"/>
<evidence type="ECO:0000313" key="7">
    <source>
        <dbReference type="EMBL" id="RKP05119.1"/>
    </source>
</evidence>
<comment type="similarity">
    <text evidence="2">Belongs to the SAM50/omp85 family.</text>
</comment>
<evidence type="ECO:0000313" key="8">
    <source>
        <dbReference type="Proteomes" id="UP000271241"/>
    </source>
</evidence>
<proteinExistence type="inferred from homology"/>
<dbReference type="PANTHER" id="PTHR12815:SF18">
    <property type="entry name" value="SORTING AND ASSEMBLY MACHINERY COMPONENT 50 HOMOLOG"/>
    <property type="match status" value="1"/>
</dbReference>
<dbReference type="EMBL" id="KZ993256">
    <property type="protein sequence ID" value="RKP05119.1"/>
    <property type="molecule type" value="Genomic_DNA"/>
</dbReference>